<gene>
    <name evidence="12" type="ORF">OLEAN_C01960</name>
</gene>
<dbReference type="InterPro" id="IPR036291">
    <property type="entry name" value="NAD(P)-bd_dom_sf"/>
</dbReference>
<accession>R4YJI7</accession>
<keyword evidence="4" id="KW-0050">Antiport</keyword>
<dbReference type="SUPFAM" id="SSF51735">
    <property type="entry name" value="NAD(P)-binding Rossmann-fold domains"/>
    <property type="match status" value="1"/>
</dbReference>
<dbReference type="OrthoDB" id="3418949at2"/>
<dbReference type="STRING" id="698738.OLEAN_C01960"/>
<dbReference type="InterPro" id="IPR038770">
    <property type="entry name" value="Na+/solute_symporter_sf"/>
</dbReference>
<organism evidence="12 13">
    <name type="scientific">Oleispira antarctica RB-8</name>
    <dbReference type="NCBI Taxonomy" id="698738"/>
    <lineage>
        <taxon>Bacteria</taxon>
        <taxon>Pseudomonadati</taxon>
        <taxon>Pseudomonadota</taxon>
        <taxon>Gammaproteobacteria</taxon>
        <taxon>Oceanospirillales</taxon>
        <taxon>Oceanospirillaceae</taxon>
        <taxon>Oleispira</taxon>
    </lineage>
</organism>
<feature type="transmembrane region" description="Helical" evidence="9">
    <location>
        <begin position="250"/>
        <end position="267"/>
    </location>
</feature>
<reference evidence="12 13" key="1">
    <citation type="journal article" date="2013" name="Nat. Commun.">
        <title>Genome sequence and functional genomic analysis of the oil-degrading bacterium Oleispira antarctica.</title>
        <authorList>
            <person name="Kube M."/>
            <person name="Chernikova T.N."/>
            <person name="Al-Ramahi Y."/>
            <person name="Beloqui A."/>
            <person name="Lopez-Cortez N."/>
            <person name="Guazzaroni M.E."/>
            <person name="Heipieper H.J."/>
            <person name="Klages S."/>
            <person name="Kotsyurbenko O.R."/>
            <person name="Langer I."/>
            <person name="Nechitaylo T.Y."/>
            <person name="Lunsdorf H."/>
            <person name="Fernandez M."/>
            <person name="Juarez S."/>
            <person name="Ciordia S."/>
            <person name="Singer A."/>
            <person name="Kagan O."/>
            <person name="Egorova O."/>
            <person name="Petit P.A."/>
            <person name="Stogios P."/>
            <person name="Kim Y."/>
            <person name="Tchigvintsev A."/>
            <person name="Flick R."/>
            <person name="Denaro R."/>
            <person name="Genovese M."/>
            <person name="Albar J.P."/>
            <person name="Reva O.N."/>
            <person name="Martinez-Gomariz M."/>
            <person name="Tran H."/>
            <person name="Ferrer M."/>
            <person name="Savchenko A."/>
            <person name="Yakunin A.F."/>
            <person name="Yakimov M.M."/>
            <person name="Golyshina O.V."/>
            <person name="Reinhardt R."/>
            <person name="Golyshin P.N."/>
        </authorList>
    </citation>
    <scope>NUCLEOTIDE SEQUENCE [LARGE SCALE GENOMIC DNA]</scope>
</reference>
<dbReference type="GO" id="GO:0006813">
    <property type="term" value="P:potassium ion transport"/>
    <property type="evidence" value="ECO:0007669"/>
    <property type="project" value="InterPro"/>
</dbReference>
<comment type="similarity">
    <text evidence="2">Belongs to the monovalent cation:proton antiporter 2 (CPA2) transporter (TC 2.A.37) family.</text>
</comment>
<dbReference type="GO" id="GO:0015297">
    <property type="term" value="F:antiporter activity"/>
    <property type="evidence" value="ECO:0007669"/>
    <property type="project" value="UniProtKB-KW"/>
</dbReference>
<feature type="transmembrane region" description="Helical" evidence="9">
    <location>
        <begin position="82"/>
        <end position="105"/>
    </location>
</feature>
<dbReference type="PANTHER" id="PTHR42751:SF1">
    <property type="entry name" value="CATION_PROTON ANTIPORTER YBAL-RELATED"/>
    <property type="match status" value="1"/>
</dbReference>
<feature type="domain" description="RCK N-terminal" evidence="11">
    <location>
        <begin position="386"/>
        <end position="501"/>
    </location>
</feature>
<keyword evidence="6 9" id="KW-1133">Transmembrane helix</keyword>
<evidence type="ECO:0000256" key="9">
    <source>
        <dbReference type="SAM" id="Phobius"/>
    </source>
</evidence>
<dbReference type="AlphaFoldDB" id="R4YJI7"/>
<keyword evidence="5 9" id="KW-0812">Transmembrane</keyword>
<dbReference type="HOGENOM" id="CLU_005126_12_0_6"/>
<feature type="transmembrane region" description="Helical" evidence="9">
    <location>
        <begin position="144"/>
        <end position="163"/>
    </location>
</feature>
<evidence type="ECO:0000259" key="11">
    <source>
        <dbReference type="Pfam" id="PF02254"/>
    </source>
</evidence>
<dbReference type="Proteomes" id="UP000032749">
    <property type="component" value="Chromosome"/>
</dbReference>
<comment type="subcellular location">
    <subcellularLocation>
        <location evidence="1">Membrane</location>
        <topology evidence="1">Multi-pass membrane protein</topology>
    </subcellularLocation>
</comment>
<dbReference type="InterPro" id="IPR003148">
    <property type="entry name" value="RCK_N"/>
</dbReference>
<evidence type="ECO:0000259" key="10">
    <source>
        <dbReference type="Pfam" id="PF00999"/>
    </source>
</evidence>
<dbReference type="EMBL" id="FO203512">
    <property type="protein sequence ID" value="CCK74372.1"/>
    <property type="molecule type" value="Genomic_DNA"/>
</dbReference>
<evidence type="ECO:0000313" key="13">
    <source>
        <dbReference type="Proteomes" id="UP000032749"/>
    </source>
</evidence>
<dbReference type="PATRIC" id="fig|698738.3.peg.205"/>
<dbReference type="Gene3D" id="3.40.50.720">
    <property type="entry name" value="NAD(P)-binding Rossmann-like Domain"/>
    <property type="match status" value="1"/>
</dbReference>
<evidence type="ECO:0000256" key="1">
    <source>
        <dbReference type="ARBA" id="ARBA00004141"/>
    </source>
</evidence>
<proteinExistence type="inferred from homology"/>
<dbReference type="PANTHER" id="PTHR42751">
    <property type="entry name" value="SODIUM/HYDROGEN EXCHANGER FAMILY/TRKA DOMAIN PROTEIN"/>
    <property type="match status" value="1"/>
</dbReference>
<feature type="transmembrane region" description="Helical" evidence="9">
    <location>
        <begin position="169"/>
        <end position="185"/>
    </location>
</feature>
<keyword evidence="8 9" id="KW-0472">Membrane</keyword>
<dbReference type="GO" id="GO:1902600">
    <property type="term" value="P:proton transmembrane transport"/>
    <property type="evidence" value="ECO:0007669"/>
    <property type="project" value="InterPro"/>
</dbReference>
<evidence type="ECO:0000256" key="7">
    <source>
        <dbReference type="ARBA" id="ARBA00023065"/>
    </source>
</evidence>
<feature type="domain" description="Cation/H+ exchanger transmembrane" evidence="10">
    <location>
        <begin position="6"/>
        <end position="347"/>
    </location>
</feature>
<dbReference type="Pfam" id="PF02254">
    <property type="entry name" value="TrkA_N"/>
    <property type="match status" value="1"/>
</dbReference>
<dbReference type="Pfam" id="PF00999">
    <property type="entry name" value="Na_H_Exchanger"/>
    <property type="match status" value="1"/>
</dbReference>
<evidence type="ECO:0000256" key="4">
    <source>
        <dbReference type="ARBA" id="ARBA00022449"/>
    </source>
</evidence>
<feature type="transmembrane region" description="Helical" evidence="9">
    <location>
        <begin position="273"/>
        <end position="296"/>
    </location>
</feature>
<evidence type="ECO:0000256" key="5">
    <source>
        <dbReference type="ARBA" id="ARBA00022692"/>
    </source>
</evidence>
<feature type="transmembrane region" description="Helical" evidence="9">
    <location>
        <begin position="111"/>
        <end position="132"/>
    </location>
</feature>
<dbReference type="Gene3D" id="1.20.1530.20">
    <property type="match status" value="1"/>
</dbReference>
<keyword evidence="7" id="KW-0406">Ion transport</keyword>
<dbReference type="InterPro" id="IPR006153">
    <property type="entry name" value="Cation/H_exchanger_TM"/>
</dbReference>
<evidence type="ECO:0000256" key="8">
    <source>
        <dbReference type="ARBA" id="ARBA00023136"/>
    </source>
</evidence>
<feature type="transmembrane region" description="Helical" evidence="9">
    <location>
        <begin position="48"/>
        <end position="70"/>
    </location>
</feature>
<name>R4YJI7_OLEAN</name>
<evidence type="ECO:0000256" key="2">
    <source>
        <dbReference type="ARBA" id="ARBA00005551"/>
    </source>
</evidence>
<protein>
    <submittedName>
        <fullName evidence="12">Glutathione-regulated potassium-efflux system protein</fullName>
    </submittedName>
</protein>
<evidence type="ECO:0000256" key="3">
    <source>
        <dbReference type="ARBA" id="ARBA00022448"/>
    </source>
</evidence>
<dbReference type="GO" id="GO:0016020">
    <property type="term" value="C:membrane"/>
    <property type="evidence" value="ECO:0007669"/>
    <property type="project" value="UniProtKB-SubCell"/>
</dbReference>
<dbReference type="KEGG" id="oai:OLEAN_C01960"/>
<sequence length="527" mass="58640">MDFLWILIAFLCGFAAKQINLPPLIGYLAAGFGLHAYGVQPHENLDTLANIGITLMLFTIGLKVNFQTLLKTSVWAGTSLHMISWVILATLLLKGLALLGLQYFVDLDWTALALISFALSFSSTVCIVKLLEEKNEMKARHGKLAVGILVMQDIVAVAFLVIATGKIPSVYAFALLLLWPARPLLGRILNQAGHGELLPLIGFFLAMGGYELFQMLNMKGDLGALVVGLLLSPHLKSAELAKSLLSFKDIFLIGFFLSIGFTALPTIEMIPALAVVSFILIIKGVLLFHILAAIGVAGRNMFLGSMILTNYSEFGLIVAALCVQNGWLDKDWLVIIALAVSISFVFTSIFYDYAHTAYAYARNWVKFFERQQPMPIYQEQMKSAEILIIGMGRVGRSSYDVLHAQLDDKVWGVESDIDKVRRHRDEGRHIIFGDAEDADFWETRELWHIKLIMLAMPSVIDICDITKQLKLCGYKGHIAAIARYEDEREMLLELGVDNVFNYYVEAGTGFAEESLHLLEQDRKAQIA</sequence>
<evidence type="ECO:0000313" key="12">
    <source>
        <dbReference type="EMBL" id="CCK74372.1"/>
    </source>
</evidence>
<keyword evidence="3" id="KW-0813">Transport</keyword>
<feature type="transmembrane region" description="Helical" evidence="9">
    <location>
        <begin position="333"/>
        <end position="354"/>
    </location>
</feature>
<feature type="transmembrane region" description="Helical" evidence="9">
    <location>
        <begin position="308"/>
        <end position="327"/>
    </location>
</feature>
<keyword evidence="13" id="KW-1185">Reference proteome</keyword>
<feature type="transmembrane region" description="Helical" evidence="9">
    <location>
        <begin position="197"/>
        <end position="216"/>
    </location>
</feature>
<evidence type="ECO:0000256" key="6">
    <source>
        <dbReference type="ARBA" id="ARBA00022989"/>
    </source>
</evidence>